<dbReference type="PANTHER" id="PTHR12486:SF4">
    <property type="entry name" value="APRATAXIN"/>
    <property type="match status" value="1"/>
</dbReference>
<evidence type="ECO:0000256" key="1">
    <source>
        <dbReference type="ARBA" id="ARBA00004123"/>
    </source>
</evidence>
<dbReference type="PROSITE" id="PS00892">
    <property type="entry name" value="HIT_1"/>
    <property type="match status" value="1"/>
</dbReference>
<dbReference type="InterPro" id="IPR019808">
    <property type="entry name" value="Histidine_triad_CS"/>
</dbReference>
<evidence type="ECO:0000256" key="5">
    <source>
        <dbReference type="ARBA" id="ARBA00023125"/>
    </source>
</evidence>
<evidence type="ECO:0000259" key="8">
    <source>
        <dbReference type="PROSITE" id="PS51084"/>
    </source>
</evidence>
<evidence type="ECO:0000313" key="9">
    <source>
        <dbReference type="EMBL" id="BEI91799.1"/>
    </source>
</evidence>
<organism evidence="9 10">
    <name type="scientific">Cutaneotrichosporon cavernicola</name>
    <dbReference type="NCBI Taxonomy" id="279322"/>
    <lineage>
        <taxon>Eukaryota</taxon>
        <taxon>Fungi</taxon>
        <taxon>Dikarya</taxon>
        <taxon>Basidiomycota</taxon>
        <taxon>Agaricomycotina</taxon>
        <taxon>Tremellomycetes</taxon>
        <taxon>Trichosporonales</taxon>
        <taxon>Trichosporonaceae</taxon>
        <taxon>Cutaneotrichosporon</taxon>
    </lineage>
</organism>
<dbReference type="InterPro" id="IPR032566">
    <property type="entry name" value="Znf-C2HE"/>
</dbReference>
<gene>
    <name evidence="9" type="primary">HNT3</name>
    <name evidence="9" type="ORF">CcaverHIS019_0406190</name>
</gene>
<dbReference type="GO" id="GO:0008270">
    <property type="term" value="F:zinc ion binding"/>
    <property type="evidence" value="ECO:0007669"/>
    <property type="project" value="UniProtKB-KW"/>
</dbReference>
<dbReference type="GO" id="GO:0005634">
    <property type="term" value="C:nucleus"/>
    <property type="evidence" value="ECO:0007669"/>
    <property type="project" value="UniProtKB-SubCell"/>
</dbReference>
<evidence type="ECO:0000256" key="7">
    <source>
        <dbReference type="PROSITE-ProRule" id="PRU00464"/>
    </source>
</evidence>
<reference evidence="9" key="1">
    <citation type="journal article" date="2023" name="BMC Genomics">
        <title>Chromosome-level genome assemblies of Cutaneotrichosporon spp. (Trichosporonales, Basidiomycota) reveal imbalanced evolution between nucleotide sequences and chromosome synteny.</title>
        <authorList>
            <person name="Kobayashi Y."/>
            <person name="Kayamori A."/>
            <person name="Aoki K."/>
            <person name="Shiwa Y."/>
            <person name="Matsutani M."/>
            <person name="Fujita N."/>
            <person name="Sugita T."/>
            <person name="Iwasaki W."/>
            <person name="Tanaka N."/>
            <person name="Takashima M."/>
        </authorList>
    </citation>
    <scope>NUCLEOTIDE SEQUENCE</scope>
    <source>
        <strain evidence="9">HIS019</strain>
    </source>
</reference>
<dbReference type="Gene3D" id="3.30.428.10">
    <property type="entry name" value="HIT-like"/>
    <property type="match status" value="1"/>
</dbReference>
<evidence type="ECO:0000256" key="3">
    <source>
        <dbReference type="ARBA" id="ARBA00022771"/>
    </source>
</evidence>
<dbReference type="GO" id="GO:1990165">
    <property type="term" value="F:single-strand break-containing DNA binding"/>
    <property type="evidence" value="ECO:0007669"/>
    <property type="project" value="TreeGrafter"/>
</dbReference>
<dbReference type="Proteomes" id="UP001233271">
    <property type="component" value="Chromosome 4"/>
</dbReference>
<keyword evidence="4" id="KW-0862">Zinc</keyword>
<dbReference type="GO" id="GO:0003725">
    <property type="term" value="F:double-stranded RNA binding"/>
    <property type="evidence" value="ECO:0007669"/>
    <property type="project" value="TreeGrafter"/>
</dbReference>
<evidence type="ECO:0000256" key="6">
    <source>
        <dbReference type="ARBA" id="ARBA00023242"/>
    </source>
</evidence>
<evidence type="ECO:0000313" key="10">
    <source>
        <dbReference type="Proteomes" id="UP001233271"/>
    </source>
</evidence>
<dbReference type="SUPFAM" id="SSF54197">
    <property type="entry name" value="HIT-like"/>
    <property type="match status" value="1"/>
</dbReference>
<keyword evidence="10" id="KW-1185">Reference proteome</keyword>
<dbReference type="PANTHER" id="PTHR12486">
    <property type="entry name" value="APRATAXIN-RELATED"/>
    <property type="match status" value="1"/>
</dbReference>
<dbReference type="GeneID" id="85495669"/>
<dbReference type="InterPro" id="IPR011146">
    <property type="entry name" value="HIT-like"/>
</dbReference>
<proteinExistence type="predicted"/>
<protein>
    <recommendedName>
        <fullName evidence="8">HIT domain-containing protein</fullName>
    </recommendedName>
</protein>
<accession>A0AA48QVX1</accession>
<keyword evidence="3" id="KW-0863">Zinc-finger</keyword>
<dbReference type="InterPro" id="IPR036265">
    <property type="entry name" value="HIT-like_sf"/>
</dbReference>
<keyword evidence="2" id="KW-0479">Metal-binding</keyword>
<dbReference type="Pfam" id="PF11969">
    <property type="entry name" value="DcpS_C"/>
    <property type="match status" value="1"/>
</dbReference>
<evidence type="ECO:0000256" key="2">
    <source>
        <dbReference type="ARBA" id="ARBA00022723"/>
    </source>
</evidence>
<sequence>MGLVALREIARLPRPSALPPSTLLLETPSTIAIFDKYPKAHYHVLVMPRLPHPDLKDSDLDSLASLLRSGKARNVLHELAEAAAEVEEMVRDEMVKTTGVAWGLNMGFHAVPSMHHLHLHVISDDLCSPTLKTKKHYNSFRPDLGFFVSLREVRSWLDSDWGDRAETLAAKEALLREPLTCFKCGEGVANIPALKEHLGEEFEREKTGR</sequence>
<dbReference type="EMBL" id="AP028215">
    <property type="protein sequence ID" value="BEI91799.1"/>
    <property type="molecule type" value="Genomic_DNA"/>
</dbReference>
<feature type="domain" description="HIT" evidence="8">
    <location>
        <begin position="10"/>
        <end position="131"/>
    </location>
</feature>
<dbReference type="PROSITE" id="PS51084">
    <property type="entry name" value="HIT_2"/>
    <property type="match status" value="1"/>
</dbReference>
<evidence type="ECO:0000256" key="4">
    <source>
        <dbReference type="ARBA" id="ARBA00022833"/>
    </source>
</evidence>
<name>A0AA48QVX1_9TREE</name>
<dbReference type="KEGG" id="ccac:CcaHIS019_0406190"/>
<dbReference type="GO" id="GO:0003697">
    <property type="term" value="F:single-stranded DNA binding"/>
    <property type="evidence" value="ECO:0007669"/>
    <property type="project" value="TreeGrafter"/>
</dbReference>
<dbReference type="AlphaFoldDB" id="A0AA48QVX1"/>
<keyword evidence="6" id="KW-0539">Nucleus</keyword>
<dbReference type="GO" id="GO:0033699">
    <property type="term" value="F:DNA 5'-adenosine monophosphate hydrolase activity"/>
    <property type="evidence" value="ECO:0007669"/>
    <property type="project" value="TreeGrafter"/>
</dbReference>
<dbReference type="Pfam" id="PF16278">
    <property type="entry name" value="zf-C2HE"/>
    <property type="match status" value="1"/>
</dbReference>
<dbReference type="GO" id="GO:0030983">
    <property type="term" value="F:mismatched DNA binding"/>
    <property type="evidence" value="ECO:0007669"/>
    <property type="project" value="TreeGrafter"/>
</dbReference>
<feature type="short sequence motif" description="Histidine triad motif" evidence="7">
    <location>
        <begin position="116"/>
        <end position="120"/>
    </location>
</feature>
<dbReference type="GO" id="GO:0000012">
    <property type="term" value="P:single strand break repair"/>
    <property type="evidence" value="ECO:0007669"/>
    <property type="project" value="TreeGrafter"/>
</dbReference>
<dbReference type="RefSeq" id="XP_060457064.1">
    <property type="nucleotide sequence ID" value="XM_060600474.1"/>
</dbReference>
<keyword evidence="5" id="KW-0238">DNA-binding</keyword>
<comment type="subcellular location">
    <subcellularLocation>
        <location evidence="1">Nucleus</location>
    </subcellularLocation>
</comment>